<reference evidence="1" key="1">
    <citation type="submission" date="2021-02" db="EMBL/GenBank/DDBJ databases">
        <authorList>
            <person name="Nowell W R."/>
        </authorList>
    </citation>
    <scope>NUCLEOTIDE SEQUENCE</scope>
</reference>
<dbReference type="SUPFAM" id="SSF52540">
    <property type="entry name" value="P-loop containing nucleoside triphosphate hydrolases"/>
    <property type="match status" value="1"/>
</dbReference>
<gene>
    <name evidence="1" type="ORF">SMN809_LOCUS77779</name>
</gene>
<proteinExistence type="predicted"/>
<dbReference type="Gene3D" id="3.40.50.300">
    <property type="entry name" value="P-loop containing nucleotide triphosphate hydrolases"/>
    <property type="match status" value="1"/>
</dbReference>
<feature type="non-terminal residue" evidence="1">
    <location>
        <position position="1"/>
    </location>
</feature>
<dbReference type="InterPro" id="IPR050055">
    <property type="entry name" value="EF-Tu_GTPase"/>
</dbReference>
<organism evidence="1 2">
    <name type="scientific">Rotaria magnacalcarata</name>
    <dbReference type="NCBI Taxonomy" id="392030"/>
    <lineage>
        <taxon>Eukaryota</taxon>
        <taxon>Metazoa</taxon>
        <taxon>Spiralia</taxon>
        <taxon>Gnathifera</taxon>
        <taxon>Rotifera</taxon>
        <taxon>Eurotatoria</taxon>
        <taxon>Bdelloidea</taxon>
        <taxon>Philodinida</taxon>
        <taxon>Philodinidae</taxon>
        <taxon>Rotaria</taxon>
    </lineage>
</organism>
<evidence type="ECO:0000313" key="2">
    <source>
        <dbReference type="Proteomes" id="UP000676336"/>
    </source>
</evidence>
<dbReference type="InterPro" id="IPR027417">
    <property type="entry name" value="P-loop_NTPase"/>
</dbReference>
<dbReference type="GO" id="GO:0003746">
    <property type="term" value="F:translation elongation factor activity"/>
    <property type="evidence" value="ECO:0007669"/>
    <property type="project" value="TreeGrafter"/>
</dbReference>
<sequence length="201" mass="22238">VTSDQSSDMATADGIQVYVDKVVQKLPNEDEDQQSDAVRQYLSKKTAWISPNEEQFDALVKLLKQRLDEGHGETILEIGTGVADGECPGLLADEMEASVATMKSMQAVLDSEIQLLREKLVSNNTRYINEYLIRRHIDQEDFMEVRVAVTGNVDAGKSTLLGVLTHGLLDDGRGIARQKLFRHKHEIETGRTSSVGNVGLL</sequence>
<comment type="caution">
    <text evidence="1">The sequence shown here is derived from an EMBL/GenBank/DDBJ whole genome shotgun (WGS) entry which is preliminary data.</text>
</comment>
<dbReference type="AlphaFoldDB" id="A0A8S3IX11"/>
<evidence type="ECO:0000313" key="1">
    <source>
        <dbReference type="EMBL" id="CAF5209058.1"/>
    </source>
</evidence>
<accession>A0A8S3IX11</accession>
<dbReference type="Proteomes" id="UP000676336">
    <property type="component" value="Unassembled WGS sequence"/>
</dbReference>
<dbReference type="PANTHER" id="PTHR43721:SF9">
    <property type="entry name" value="GTP-BINDING PROTEIN 1"/>
    <property type="match status" value="1"/>
</dbReference>
<protein>
    <submittedName>
        <fullName evidence="1">Uncharacterized protein</fullName>
    </submittedName>
</protein>
<dbReference type="EMBL" id="CAJOBI010338215">
    <property type="protein sequence ID" value="CAF5209058.1"/>
    <property type="molecule type" value="Genomic_DNA"/>
</dbReference>
<name>A0A8S3IX11_9BILA</name>
<dbReference type="PANTHER" id="PTHR43721">
    <property type="entry name" value="ELONGATION FACTOR TU-RELATED"/>
    <property type="match status" value="1"/>
</dbReference>